<dbReference type="EMBL" id="DSMG01000114">
    <property type="protein sequence ID" value="HDX32051.1"/>
    <property type="molecule type" value="Genomic_DNA"/>
</dbReference>
<dbReference type="Pfam" id="PF13231">
    <property type="entry name" value="PMT_2"/>
    <property type="match status" value="1"/>
</dbReference>
<evidence type="ECO:0000256" key="1">
    <source>
        <dbReference type="SAM" id="Phobius"/>
    </source>
</evidence>
<feature type="transmembrane region" description="Helical" evidence="1">
    <location>
        <begin position="361"/>
        <end position="380"/>
    </location>
</feature>
<feature type="domain" description="Glycosyltransferase RgtA/B/C/D-like" evidence="2">
    <location>
        <begin position="165"/>
        <end position="272"/>
    </location>
</feature>
<gene>
    <name evidence="3" type="ORF">ENQ20_11265</name>
</gene>
<accession>A0A7C1FUU2</accession>
<feature type="transmembrane region" description="Helical" evidence="1">
    <location>
        <begin position="122"/>
        <end position="139"/>
    </location>
</feature>
<feature type="transmembrane region" description="Helical" evidence="1">
    <location>
        <begin position="32"/>
        <end position="49"/>
    </location>
</feature>
<feature type="transmembrane region" description="Helical" evidence="1">
    <location>
        <begin position="261"/>
        <end position="283"/>
    </location>
</feature>
<comment type="caution">
    <text evidence="3">The sequence shown here is derived from an EMBL/GenBank/DDBJ whole genome shotgun (WGS) entry which is preliminary data.</text>
</comment>
<feature type="transmembrane region" description="Helical" evidence="1">
    <location>
        <begin position="69"/>
        <end position="90"/>
    </location>
</feature>
<protein>
    <recommendedName>
        <fullName evidence="2">Glycosyltransferase RgtA/B/C/D-like domain-containing protein</fullName>
    </recommendedName>
</protein>
<feature type="transmembrane region" description="Helical" evidence="1">
    <location>
        <begin position="97"/>
        <end position="116"/>
    </location>
</feature>
<feature type="transmembrane region" description="Helical" evidence="1">
    <location>
        <begin position="387"/>
        <end position="408"/>
    </location>
</feature>
<organism evidence="3">
    <name type="scientific">Caldilinea aerophila</name>
    <dbReference type="NCBI Taxonomy" id="133453"/>
    <lineage>
        <taxon>Bacteria</taxon>
        <taxon>Bacillati</taxon>
        <taxon>Chloroflexota</taxon>
        <taxon>Caldilineae</taxon>
        <taxon>Caldilineales</taxon>
        <taxon>Caldilineaceae</taxon>
        <taxon>Caldilinea</taxon>
    </lineage>
</organism>
<keyword evidence="1" id="KW-0472">Membrane</keyword>
<dbReference type="InterPro" id="IPR038731">
    <property type="entry name" value="RgtA/B/C-like"/>
</dbReference>
<sequence length="583" mass="63320">MELSEHGQRSLSVRRVTALSASLAHLVTPHRIVLLAGLALYLVLAFYQLGLPGLHYDEAREAGLNAMEVLTGAPITAFRGVGVAVMGRIFPLMVQDYIGALNVYLALPFLALTGIGVPNLRALPVLCGLIVLLLAERSISEWMVWRSRPSTTREKRAASTPITLAGLLAVGLLAASPSFLFWSRQGIFVTNLTQVFVFLCIWQTLRWLRTGRSSALVVAALAAGLALYAKLLAIWVIAPLALFAFLAWLRRPRDGDRLVSLAPATLALAAFAFVVPLMPLLWFNLQSGGTLASIGANLGRSYYGVDNLALGTNLITRLGQLVQILRGDQFWYLGAVFANPVAPWVGLAVVGLGLLRSPSYVAAPLLLLACAVASSIFTVSDLFITHYALLQPLALSVIAVAAGALIAWQPYAAIHRSTPYRSTLLRSVRPLVVGLLLTTFAWDLANSVAYHRALAQSGGLADHSDASYHLAYHLRYNGMGAPLALDWGIDATVRFLTEGAVTPIEIFGYASPDAPDAQFEQRLAMFLENPDNVYLLHSEQATVFKGRRERFFAAVAARGRTPVLERRFLQRDGTALYEIWKAP</sequence>
<feature type="transmembrane region" description="Helical" evidence="1">
    <location>
        <begin position="187"/>
        <end position="205"/>
    </location>
</feature>
<keyword evidence="1" id="KW-0812">Transmembrane</keyword>
<feature type="transmembrane region" description="Helical" evidence="1">
    <location>
        <begin position="330"/>
        <end position="355"/>
    </location>
</feature>
<name>A0A7C1FUU2_9CHLR</name>
<reference evidence="3" key="1">
    <citation type="journal article" date="2020" name="mSystems">
        <title>Genome- and Community-Level Interaction Insights into Carbon Utilization and Element Cycling Functions of Hydrothermarchaeota in Hydrothermal Sediment.</title>
        <authorList>
            <person name="Zhou Z."/>
            <person name="Liu Y."/>
            <person name="Xu W."/>
            <person name="Pan J."/>
            <person name="Luo Z.H."/>
            <person name="Li M."/>
        </authorList>
    </citation>
    <scope>NUCLEOTIDE SEQUENCE [LARGE SCALE GENOMIC DNA]</scope>
    <source>
        <strain evidence="3">SpSt-289</strain>
    </source>
</reference>
<dbReference type="AlphaFoldDB" id="A0A7C1FUU2"/>
<evidence type="ECO:0000259" key="2">
    <source>
        <dbReference type="Pfam" id="PF13231"/>
    </source>
</evidence>
<keyword evidence="1" id="KW-1133">Transmembrane helix</keyword>
<feature type="transmembrane region" description="Helical" evidence="1">
    <location>
        <begin position="160"/>
        <end position="181"/>
    </location>
</feature>
<feature type="transmembrane region" description="Helical" evidence="1">
    <location>
        <begin position="217"/>
        <end position="249"/>
    </location>
</feature>
<evidence type="ECO:0000313" key="3">
    <source>
        <dbReference type="EMBL" id="HDX32051.1"/>
    </source>
</evidence>
<proteinExistence type="predicted"/>